<evidence type="ECO:0000313" key="2">
    <source>
        <dbReference type="EMBL" id="WMX43772.1"/>
    </source>
</evidence>
<feature type="compositionally biased region" description="Low complexity" evidence="1">
    <location>
        <begin position="79"/>
        <end position="102"/>
    </location>
</feature>
<sequence length="110" mass="10727">MIRTPDLLSFLEGLAVPRATRGGAGPFDEGRTVAVTGARARADGSEGRGRGALGGFGPESAERAPYTALARRPVTVASATGAGAPATGTGAPAARASRAGDGAPKGGDRP</sequence>
<proteinExistence type="predicted"/>
<accession>A0ABY9RPD8</accession>
<evidence type="ECO:0000256" key="1">
    <source>
        <dbReference type="SAM" id="MobiDB-lite"/>
    </source>
</evidence>
<dbReference type="EMBL" id="CP133762">
    <property type="protein sequence ID" value="WMX43772.1"/>
    <property type="molecule type" value="Genomic_DNA"/>
</dbReference>
<keyword evidence="3" id="KW-1185">Reference proteome</keyword>
<evidence type="ECO:0000313" key="3">
    <source>
        <dbReference type="Proteomes" id="UP001250858"/>
    </source>
</evidence>
<feature type="region of interest" description="Disordered" evidence="1">
    <location>
        <begin position="79"/>
        <end position="110"/>
    </location>
</feature>
<organism evidence="2 3">
    <name type="scientific">Streptomyces roseicoloratus</name>
    <dbReference type="NCBI Taxonomy" id="2508722"/>
    <lineage>
        <taxon>Bacteria</taxon>
        <taxon>Bacillati</taxon>
        <taxon>Actinomycetota</taxon>
        <taxon>Actinomycetes</taxon>
        <taxon>Kitasatosporales</taxon>
        <taxon>Streptomycetaceae</taxon>
        <taxon>Streptomyces</taxon>
    </lineage>
</organism>
<dbReference type="RefSeq" id="WP_309547673.1">
    <property type="nucleotide sequence ID" value="NZ_CP133762.1"/>
</dbReference>
<gene>
    <name evidence="2" type="ORF">RGF97_01265</name>
</gene>
<dbReference type="Proteomes" id="UP001250858">
    <property type="component" value="Chromosome"/>
</dbReference>
<feature type="region of interest" description="Disordered" evidence="1">
    <location>
        <begin position="38"/>
        <end position="60"/>
    </location>
</feature>
<protein>
    <submittedName>
        <fullName evidence="2">Uncharacterized protein</fullName>
    </submittedName>
</protein>
<feature type="compositionally biased region" description="Basic and acidic residues" evidence="1">
    <location>
        <begin position="40"/>
        <end position="49"/>
    </location>
</feature>
<reference evidence="2 3" key="1">
    <citation type="submission" date="2023-09" db="EMBL/GenBank/DDBJ databases">
        <title>Complete genome of Streptomyces roseicoloratus T14.</title>
        <authorList>
            <person name="Bashizi T."/>
            <person name="Kim M.-J."/>
            <person name="Lee G."/>
            <person name="Tagele S.B."/>
            <person name="Shin J.-H."/>
        </authorList>
    </citation>
    <scope>NUCLEOTIDE SEQUENCE [LARGE SCALE GENOMIC DNA]</scope>
    <source>
        <strain evidence="2 3">T14</strain>
    </source>
</reference>
<name>A0ABY9RPD8_9ACTN</name>